<organism evidence="1 2">
    <name type="scientific">Pararge aegeria aegeria</name>
    <dbReference type="NCBI Taxonomy" id="348720"/>
    <lineage>
        <taxon>Eukaryota</taxon>
        <taxon>Metazoa</taxon>
        <taxon>Ecdysozoa</taxon>
        <taxon>Arthropoda</taxon>
        <taxon>Hexapoda</taxon>
        <taxon>Insecta</taxon>
        <taxon>Pterygota</taxon>
        <taxon>Neoptera</taxon>
        <taxon>Endopterygota</taxon>
        <taxon>Lepidoptera</taxon>
        <taxon>Glossata</taxon>
        <taxon>Ditrysia</taxon>
        <taxon>Papilionoidea</taxon>
        <taxon>Nymphalidae</taxon>
        <taxon>Satyrinae</taxon>
        <taxon>Satyrini</taxon>
        <taxon>Parargina</taxon>
        <taxon>Pararge</taxon>
    </lineage>
</organism>
<evidence type="ECO:0000313" key="2">
    <source>
        <dbReference type="Proteomes" id="UP000838756"/>
    </source>
</evidence>
<proteinExistence type="predicted"/>
<comment type="caution">
    <text evidence="1">The sequence shown here is derived from an EMBL/GenBank/DDBJ whole genome shotgun (WGS) entry which is preliminary data.</text>
</comment>
<reference evidence="1" key="1">
    <citation type="submission" date="2022-03" db="EMBL/GenBank/DDBJ databases">
        <authorList>
            <person name="Lindestad O."/>
        </authorList>
    </citation>
    <scope>NUCLEOTIDE SEQUENCE</scope>
</reference>
<gene>
    <name evidence="1" type="primary">jg17094</name>
    <name evidence="1" type="ORF">PAEG_LOCUS8827</name>
</gene>
<protein>
    <submittedName>
        <fullName evidence="1">Jg17094 protein</fullName>
    </submittedName>
</protein>
<accession>A0A8S4R109</accession>
<dbReference type="AlphaFoldDB" id="A0A8S4R109"/>
<name>A0A8S4R109_9NEOP</name>
<dbReference type="Proteomes" id="UP000838756">
    <property type="component" value="Unassembled WGS sequence"/>
</dbReference>
<dbReference type="OrthoDB" id="7410488at2759"/>
<keyword evidence="2" id="KW-1185">Reference proteome</keyword>
<evidence type="ECO:0000313" key="1">
    <source>
        <dbReference type="EMBL" id="CAH2229345.1"/>
    </source>
</evidence>
<dbReference type="EMBL" id="CAKXAJ010024711">
    <property type="protein sequence ID" value="CAH2229345.1"/>
    <property type="molecule type" value="Genomic_DNA"/>
</dbReference>
<sequence length="137" mass="15801">MKLEELKNSLKEKTKSKDAIEEVNRMFATVRKHQLGESLDDSNRPMIRHGPRVLPVVKTNTIYEGNNIVRQDKKECCNCQTSYHMSSGDSIHGCHPKQERCNECCKPCCYKRRCGKVCDHCCNVIQDCNHVVDVHEH</sequence>